<dbReference type="EMBL" id="CM029043">
    <property type="protein sequence ID" value="KAG2609943.1"/>
    <property type="molecule type" value="Genomic_DNA"/>
</dbReference>
<dbReference type="Proteomes" id="UP000823388">
    <property type="component" value="Chromosome 4K"/>
</dbReference>
<dbReference type="AlphaFoldDB" id="A0A8T0TLP1"/>
<name>A0A8T0TLP1_PANVG</name>
<evidence type="ECO:0000313" key="1">
    <source>
        <dbReference type="EMBL" id="KAG2609943.1"/>
    </source>
</evidence>
<reference evidence="1" key="1">
    <citation type="submission" date="2020-05" db="EMBL/GenBank/DDBJ databases">
        <title>WGS assembly of Panicum virgatum.</title>
        <authorList>
            <person name="Lovell J.T."/>
            <person name="Jenkins J."/>
            <person name="Shu S."/>
            <person name="Juenger T.E."/>
            <person name="Schmutz J."/>
        </authorList>
    </citation>
    <scope>NUCLEOTIDE SEQUENCE</scope>
    <source>
        <strain evidence="1">AP13</strain>
    </source>
</reference>
<protein>
    <submittedName>
        <fullName evidence="1">Uncharacterized protein</fullName>
    </submittedName>
</protein>
<evidence type="ECO:0000313" key="2">
    <source>
        <dbReference type="Proteomes" id="UP000823388"/>
    </source>
</evidence>
<organism evidence="1 2">
    <name type="scientific">Panicum virgatum</name>
    <name type="common">Blackwell switchgrass</name>
    <dbReference type="NCBI Taxonomy" id="38727"/>
    <lineage>
        <taxon>Eukaryota</taxon>
        <taxon>Viridiplantae</taxon>
        <taxon>Streptophyta</taxon>
        <taxon>Embryophyta</taxon>
        <taxon>Tracheophyta</taxon>
        <taxon>Spermatophyta</taxon>
        <taxon>Magnoliopsida</taxon>
        <taxon>Liliopsida</taxon>
        <taxon>Poales</taxon>
        <taxon>Poaceae</taxon>
        <taxon>PACMAD clade</taxon>
        <taxon>Panicoideae</taxon>
        <taxon>Panicodae</taxon>
        <taxon>Paniceae</taxon>
        <taxon>Panicinae</taxon>
        <taxon>Panicum</taxon>
        <taxon>Panicum sect. Hiantes</taxon>
    </lineage>
</organism>
<sequence length="249" mass="25718">MPSALYELPARALLRLPFIKTEPDCESEGSGELPAVGVATAARVLGDAICGDWIALDGVLTPSLTDPEASPDAEATKDAVWLLCEAGSKAATFEESGAVAAGLSIMEAWCLPSKCAAAGVTTGDRVLVDVKGACFPAEAAALPWLPSVAYGRDGASITAPAACSGVLSSVIATTRCSISDTAAIFMTGLPTLNDSKIAWYSPSWGTTADRLFSSFVSPACGDRTVLYDDLASSPVDPEVVLVDRYSYLD</sequence>
<keyword evidence="2" id="KW-1185">Reference proteome</keyword>
<comment type="caution">
    <text evidence="1">The sequence shown here is derived from an EMBL/GenBank/DDBJ whole genome shotgun (WGS) entry which is preliminary data.</text>
</comment>
<proteinExistence type="predicted"/>
<accession>A0A8T0TLP1</accession>
<gene>
    <name evidence="1" type="ORF">PVAP13_4KG076266</name>
</gene>